<dbReference type="InterPro" id="IPR023753">
    <property type="entry name" value="FAD/NAD-binding_dom"/>
</dbReference>
<dbReference type="PRINTS" id="PR00368">
    <property type="entry name" value="FADPNR"/>
</dbReference>
<protein>
    <submittedName>
        <fullName evidence="3">NAD(P)/FAD-dependent oxidoreductase</fullName>
    </submittedName>
</protein>
<feature type="domain" description="FAD/NAD(P)-binding" evidence="2">
    <location>
        <begin position="42"/>
        <end position="155"/>
    </location>
</feature>
<dbReference type="OrthoDB" id="9805710at2"/>
<feature type="chain" id="PRO_5022048304" evidence="1">
    <location>
        <begin position="33"/>
        <end position="438"/>
    </location>
</feature>
<dbReference type="SMR" id="A0A545SU48"/>
<proteinExistence type="predicted"/>
<feature type="signal peptide" evidence="1">
    <location>
        <begin position="1"/>
        <end position="32"/>
    </location>
</feature>
<evidence type="ECO:0000313" key="4">
    <source>
        <dbReference type="Proteomes" id="UP000315816"/>
    </source>
</evidence>
<dbReference type="PROSITE" id="PS51318">
    <property type="entry name" value="TAT"/>
    <property type="match status" value="1"/>
</dbReference>
<evidence type="ECO:0000256" key="1">
    <source>
        <dbReference type="SAM" id="SignalP"/>
    </source>
</evidence>
<evidence type="ECO:0000313" key="3">
    <source>
        <dbReference type="EMBL" id="TQV68486.1"/>
    </source>
</evidence>
<keyword evidence="4" id="KW-1185">Reference proteome</keyword>
<dbReference type="Pfam" id="PF07992">
    <property type="entry name" value="Pyr_redox_2"/>
    <property type="match status" value="1"/>
</dbReference>
<dbReference type="InterPro" id="IPR015904">
    <property type="entry name" value="Sulphide_quinone_reductase"/>
</dbReference>
<dbReference type="GO" id="GO:0071949">
    <property type="term" value="F:FAD binding"/>
    <property type="evidence" value="ECO:0007669"/>
    <property type="project" value="TreeGrafter"/>
</dbReference>
<dbReference type="Proteomes" id="UP000315816">
    <property type="component" value="Unassembled WGS sequence"/>
</dbReference>
<name>A0A545SU48_9RHOB</name>
<dbReference type="InterPro" id="IPR006311">
    <property type="entry name" value="TAT_signal"/>
</dbReference>
<dbReference type="PANTHER" id="PTHR10632">
    <property type="entry name" value="SULFIDE:QUINONE OXIDOREDUCTASE"/>
    <property type="match status" value="1"/>
</dbReference>
<reference evidence="3 4" key="1">
    <citation type="submission" date="2019-06" db="EMBL/GenBank/DDBJ databases">
        <title>A novel species of marine bacteria.</title>
        <authorList>
            <person name="Wang Y."/>
        </authorList>
    </citation>
    <scope>NUCLEOTIDE SEQUENCE [LARGE SCALE GENOMIC DNA]</scope>
    <source>
        <strain evidence="3 4">MA1-10</strain>
    </source>
</reference>
<comment type="caution">
    <text evidence="3">The sequence shown here is derived from an EMBL/GenBank/DDBJ whole genome shotgun (WGS) entry which is preliminary data.</text>
</comment>
<sequence length="438" mass="47170">MTHSLTATRRGFLSFAAGAGALVATGAGTAAAAPTPINTKARIVILGAGAAGTALANRLTRRLNGAEITIIDPRKEHWYQPGFSLIAAGLKPADYSVSQTAHWLPKNITWISERAAEIDPDGNKVTTESGKSIPYDFLVLATGLVLNYSAIEGFEMDMIGKDGIGSLYAGPDYAAKTWEAAGRYTEDGGVGIFTRPATEMKCAGAPIKHTFLIDDIARKAGTTKLDINYMAHNKGLFGVPIISEKLRMLFGQREITPHYSHVLKAVDAGKKVATFATENGDAEMPYDYLHIVPPQQAPDVIRNSALTDPGSWDGRGWATVDKHTLQHTFFDNVFAVGDIAGVPKGKTAASVKWQVPVVEEHLIAQITGSKSDASYNGYTSCPLITRVGRAMLIEFDYDNNLTPSFPGVIAPLEELWISWLMKEVALKATYNAMIRGDA</sequence>
<gene>
    <name evidence="3" type="ORF">FIL88_02530</name>
</gene>
<dbReference type="EMBL" id="VICH01000004">
    <property type="protein sequence ID" value="TQV68486.1"/>
    <property type="molecule type" value="Genomic_DNA"/>
</dbReference>
<dbReference type="GO" id="GO:0070221">
    <property type="term" value="P:sulfide oxidation, using sulfide:quinone oxidoreductase"/>
    <property type="evidence" value="ECO:0007669"/>
    <property type="project" value="TreeGrafter"/>
</dbReference>
<evidence type="ECO:0000259" key="2">
    <source>
        <dbReference type="Pfam" id="PF07992"/>
    </source>
</evidence>
<dbReference type="RefSeq" id="WP_142852239.1">
    <property type="nucleotide sequence ID" value="NZ_FXWW01000001.1"/>
</dbReference>
<accession>A0A545SU48</accession>
<organism evidence="3 4">
    <name type="scientific">Aliiroseovarius halocynthiae</name>
    <dbReference type="NCBI Taxonomy" id="985055"/>
    <lineage>
        <taxon>Bacteria</taxon>
        <taxon>Pseudomonadati</taxon>
        <taxon>Pseudomonadota</taxon>
        <taxon>Alphaproteobacteria</taxon>
        <taxon>Rhodobacterales</taxon>
        <taxon>Paracoccaceae</taxon>
        <taxon>Aliiroseovarius</taxon>
    </lineage>
</organism>
<dbReference type="SUPFAM" id="SSF51905">
    <property type="entry name" value="FAD/NAD(P)-binding domain"/>
    <property type="match status" value="2"/>
</dbReference>
<dbReference type="PANTHER" id="PTHR10632:SF2">
    <property type="entry name" value="SULFIDE:QUINONE OXIDOREDUCTASE, MITOCHONDRIAL"/>
    <property type="match status" value="1"/>
</dbReference>
<dbReference type="GO" id="GO:0070224">
    <property type="term" value="F:sulfide:quinone oxidoreductase activity"/>
    <property type="evidence" value="ECO:0007669"/>
    <property type="project" value="TreeGrafter"/>
</dbReference>
<keyword evidence="1" id="KW-0732">Signal</keyword>
<dbReference type="InterPro" id="IPR036188">
    <property type="entry name" value="FAD/NAD-bd_sf"/>
</dbReference>
<dbReference type="AlphaFoldDB" id="A0A545SU48"/>
<dbReference type="Gene3D" id="3.50.50.60">
    <property type="entry name" value="FAD/NAD(P)-binding domain"/>
    <property type="match status" value="2"/>
</dbReference>